<keyword evidence="1" id="KW-0547">Nucleotide-binding</keyword>
<dbReference type="InterPro" id="IPR033756">
    <property type="entry name" value="YlxH/NBP35"/>
</dbReference>
<dbReference type="Pfam" id="PF10609">
    <property type="entry name" value="ParA"/>
    <property type="match status" value="1"/>
</dbReference>
<keyword evidence="5" id="KW-1185">Reference proteome</keyword>
<dbReference type="RefSeq" id="WP_370720703.1">
    <property type="nucleotide sequence ID" value="NZ_JBGGTQ010000011.1"/>
</dbReference>
<evidence type="ECO:0000256" key="2">
    <source>
        <dbReference type="ARBA" id="ARBA00022840"/>
    </source>
</evidence>
<evidence type="ECO:0000313" key="5">
    <source>
        <dbReference type="Proteomes" id="UP001566476"/>
    </source>
</evidence>
<comment type="caution">
    <text evidence="4">The sequence shown here is derived from an EMBL/GenBank/DDBJ whole genome shotgun (WGS) entry which is preliminary data.</text>
</comment>
<keyword evidence="2" id="KW-0067">ATP-binding</keyword>
<evidence type="ECO:0000256" key="1">
    <source>
        <dbReference type="ARBA" id="ARBA00022741"/>
    </source>
</evidence>
<sequence length="421" mass="43030">MTLPVLVAVPGPAESRLLSGWEPLRREVVVVRRCADVADVLAAVGAGLARAVVLGAELPGCDTEVLADLRRRGAGLVVLLPAGAAGEEWERRWRALGATRFVVEDQPAADVAREVVLATAAQDTPPVPPEDPGADDGRALGVPGRTVAVWGPHGSCGRTTVAVNVAAELAGAGRSVLLVDADTRGASVGQVLGLLDDAPSLLAGVRAAAGGRLDAAGLAARVARVDDVDVLTGAPDGGRWSELRPAALRRVLEVGALSHDWTVVDLPGGSDDLTEESGRDAVLATVLGVADVVLVVGAGDPVSLQRFARAWSRLPDLAPDAVVVPVVNRLRSSAVGAAPGRRVTSLLRRLAGVESTWTIPDDAAVDAALLAGRTLAEHAARSPARAVLRELAAHVDDVADAPDAPAEGEATAGFDPLLARS</sequence>
<dbReference type="InterPro" id="IPR050625">
    <property type="entry name" value="ParA/MinD_ATPase"/>
</dbReference>
<dbReference type="Proteomes" id="UP001566476">
    <property type="component" value="Unassembled WGS sequence"/>
</dbReference>
<dbReference type="EMBL" id="JBGGTQ010000011">
    <property type="protein sequence ID" value="MEZ0494478.1"/>
    <property type="molecule type" value="Genomic_DNA"/>
</dbReference>
<dbReference type="Gene3D" id="3.40.50.300">
    <property type="entry name" value="P-loop containing nucleotide triphosphate hydrolases"/>
    <property type="match status" value="1"/>
</dbReference>
<name>A0ABV4I711_9ACTN</name>
<feature type="compositionally biased region" description="Low complexity" evidence="3">
    <location>
        <begin position="401"/>
        <end position="413"/>
    </location>
</feature>
<proteinExistence type="predicted"/>
<accession>A0ABV4I711</accession>
<gene>
    <name evidence="4" type="ORF">AB2L28_19745</name>
</gene>
<protein>
    <submittedName>
        <fullName evidence="4">CpaE family protein</fullName>
    </submittedName>
</protein>
<organism evidence="4 5">
    <name type="scientific">Kineococcus mangrovi</name>
    <dbReference type="NCBI Taxonomy" id="1660183"/>
    <lineage>
        <taxon>Bacteria</taxon>
        <taxon>Bacillati</taxon>
        <taxon>Actinomycetota</taxon>
        <taxon>Actinomycetes</taxon>
        <taxon>Kineosporiales</taxon>
        <taxon>Kineosporiaceae</taxon>
        <taxon>Kineococcus</taxon>
    </lineage>
</organism>
<dbReference type="PANTHER" id="PTHR43384">
    <property type="entry name" value="SEPTUM SITE-DETERMINING PROTEIN MIND HOMOLOG, CHLOROPLASTIC-RELATED"/>
    <property type="match status" value="1"/>
</dbReference>
<reference evidence="4 5" key="1">
    <citation type="submission" date="2024-07" db="EMBL/GenBank/DDBJ databases">
        <authorList>
            <person name="Thanompreechachai J."/>
            <person name="Duangmal K."/>
        </authorList>
    </citation>
    <scope>NUCLEOTIDE SEQUENCE [LARGE SCALE GENOMIC DNA]</scope>
    <source>
        <strain evidence="4 5">TBRC 1896</strain>
    </source>
</reference>
<dbReference type="InterPro" id="IPR027417">
    <property type="entry name" value="P-loop_NTPase"/>
</dbReference>
<dbReference type="PANTHER" id="PTHR43384:SF6">
    <property type="entry name" value="SEPTUM SITE-DETERMINING PROTEIN MIND HOMOLOG, CHLOROPLASTIC"/>
    <property type="match status" value="1"/>
</dbReference>
<dbReference type="SUPFAM" id="SSF52540">
    <property type="entry name" value="P-loop containing nucleoside triphosphate hydrolases"/>
    <property type="match status" value="1"/>
</dbReference>
<evidence type="ECO:0000256" key="3">
    <source>
        <dbReference type="SAM" id="MobiDB-lite"/>
    </source>
</evidence>
<evidence type="ECO:0000313" key="4">
    <source>
        <dbReference type="EMBL" id="MEZ0494478.1"/>
    </source>
</evidence>
<feature type="region of interest" description="Disordered" evidence="3">
    <location>
        <begin position="401"/>
        <end position="421"/>
    </location>
</feature>